<dbReference type="EMBL" id="PCRQ01000062">
    <property type="protein sequence ID" value="PIP24145.1"/>
    <property type="molecule type" value="Genomic_DNA"/>
</dbReference>
<keyword evidence="1" id="KW-0687">Ribonucleoprotein</keyword>
<sequence length="78" mass="9400">MGIKNMTIEVKKQERENSQGLIRRFTKKVQRSGILRKARGSRFHKRSKSKEMRKRTALRREKLRVEYEKLEKLGLSKK</sequence>
<protein>
    <submittedName>
        <fullName evidence="1">30S ribosomal protein S21</fullName>
    </submittedName>
</protein>
<evidence type="ECO:0000313" key="2">
    <source>
        <dbReference type="Proteomes" id="UP000229952"/>
    </source>
</evidence>
<organism evidence="1 2">
    <name type="scientific">Candidatus Nealsonbacteria bacterium CG23_combo_of_CG06-09_8_20_14_all_37_18</name>
    <dbReference type="NCBI Taxonomy" id="1974720"/>
    <lineage>
        <taxon>Bacteria</taxon>
        <taxon>Candidatus Nealsoniibacteriota</taxon>
    </lineage>
</organism>
<reference evidence="1 2" key="1">
    <citation type="submission" date="2017-09" db="EMBL/GenBank/DDBJ databases">
        <title>Depth-based differentiation of microbial function through sediment-hosted aquifers and enrichment of novel symbionts in the deep terrestrial subsurface.</title>
        <authorList>
            <person name="Probst A.J."/>
            <person name="Ladd B."/>
            <person name="Jarett J.K."/>
            <person name="Geller-Mcgrath D.E."/>
            <person name="Sieber C.M."/>
            <person name="Emerson J.B."/>
            <person name="Anantharaman K."/>
            <person name="Thomas B.C."/>
            <person name="Malmstrom R."/>
            <person name="Stieglmeier M."/>
            <person name="Klingl A."/>
            <person name="Woyke T."/>
            <person name="Ryan C.M."/>
            <person name="Banfield J.F."/>
        </authorList>
    </citation>
    <scope>NUCLEOTIDE SEQUENCE [LARGE SCALE GENOMIC DNA]</scope>
    <source>
        <strain evidence="1">CG23_combo_of_CG06-09_8_20_14_all_37_18</strain>
    </source>
</reference>
<keyword evidence="1" id="KW-0689">Ribosomal protein</keyword>
<dbReference type="AlphaFoldDB" id="A0A2G9YY18"/>
<dbReference type="Proteomes" id="UP000229952">
    <property type="component" value="Unassembled WGS sequence"/>
</dbReference>
<dbReference type="GO" id="GO:0005840">
    <property type="term" value="C:ribosome"/>
    <property type="evidence" value="ECO:0007669"/>
    <property type="project" value="UniProtKB-KW"/>
</dbReference>
<name>A0A2G9YY18_9BACT</name>
<evidence type="ECO:0000313" key="1">
    <source>
        <dbReference type="EMBL" id="PIP24145.1"/>
    </source>
</evidence>
<comment type="caution">
    <text evidence="1">The sequence shown here is derived from an EMBL/GenBank/DDBJ whole genome shotgun (WGS) entry which is preliminary data.</text>
</comment>
<accession>A0A2G9YY18</accession>
<gene>
    <name evidence="1" type="ORF">COX35_02315</name>
</gene>
<proteinExistence type="predicted"/>